<dbReference type="RefSeq" id="WP_157185324.1">
    <property type="nucleotide sequence ID" value="NZ_JACHIT010000001.1"/>
</dbReference>
<gene>
    <name evidence="1" type="ORF">BJY24_002697</name>
</gene>
<comment type="caution">
    <text evidence="1">The sequence shown here is derived from an EMBL/GenBank/DDBJ whole genome shotgun (WGS) entry which is preliminary data.</text>
</comment>
<accession>A0A7W9UIK1</accession>
<dbReference type="AlphaFoldDB" id="A0A7W9UIK1"/>
<reference evidence="1 2" key="1">
    <citation type="submission" date="2020-08" db="EMBL/GenBank/DDBJ databases">
        <title>Sequencing the genomes of 1000 actinobacteria strains.</title>
        <authorList>
            <person name="Klenk H.-P."/>
        </authorList>
    </citation>
    <scope>NUCLEOTIDE SEQUENCE [LARGE SCALE GENOMIC DNA]</scope>
    <source>
        <strain evidence="1 2">DSM 43582</strain>
    </source>
</reference>
<keyword evidence="2" id="KW-1185">Reference proteome</keyword>
<protein>
    <submittedName>
        <fullName evidence="1">Uncharacterized protein</fullName>
    </submittedName>
</protein>
<dbReference type="EMBL" id="JACHIT010000001">
    <property type="protein sequence ID" value="MBB5913830.1"/>
    <property type="molecule type" value="Genomic_DNA"/>
</dbReference>
<sequence>MGNRPGRDWKPAAAVLVVVAALIAVPALLAAAVPTRETTVPADTEITLTAAGEAPDTIGFAGVAGWSRRPTGDRTTAVLDAPGDRVLLVTVVNGVTDPDAALSWRRKVLELQTFPVVFDGGTISTAHGFTGATCRGQDRAGVCAIVVDRNLVVSLMLSGDAAAADLSPIVHSLRVLP</sequence>
<proteinExistence type="predicted"/>
<name>A0A7W9UIK1_9NOCA</name>
<evidence type="ECO:0000313" key="2">
    <source>
        <dbReference type="Proteomes" id="UP000540412"/>
    </source>
</evidence>
<evidence type="ECO:0000313" key="1">
    <source>
        <dbReference type="EMBL" id="MBB5913830.1"/>
    </source>
</evidence>
<organism evidence="1 2">
    <name type="scientific">Nocardia transvalensis</name>
    <dbReference type="NCBI Taxonomy" id="37333"/>
    <lineage>
        <taxon>Bacteria</taxon>
        <taxon>Bacillati</taxon>
        <taxon>Actinomycetota</taxon>
        <taxon>Actinomycetes</taxon>
        <taxon>Mycobacteriales</taxon>
        <taxon>Nocardiaceae</taxon>
        <taxon>Nocardia</taxon>
    </lineage>
</organism>
<dbReference type="Proteomes" id="UP000540412">
    <property type="component" value="Unassembled WGS sequence"/>
</dbReference>